<organism evidence="8 9">
    <name type="scientific">Exophiala mesophila</name>
    <name type="common">Black yeast-like fungus</name>
    <dbReference type="NCBI Taxonomy" id="212818"/>
    <lineage>
        <taxon>Eukaryota</taxon>
        <taxon>Fungi</taxon>
        <taxon>Dikarya</taxon>
        <taxon>Ascomycota</taxon>
        <taxon>Pezizomycotina</taxon>
        <taxon>Eurotiomycetes</taxon>
        <taxon>Chaetothyriomycetidae</taxon>
        <taxon>Chaetothyriales</taxon>
        <taxon>Herpotrichiellaceae</taxon>
        <taxon>Exophiala</taxon>
    </lineage>
</organism>
<feature type="region of interest" description="Disordered" evidence="6">
    <location>
        <begin position="353"/>
        <end position="377"/>
    </location>
</feature>
<keyword evidence="5" id="KW-0539">Nucleus</keyword>
<evidence type="ECO:0000313" key="9">
    <source>
        <dbReference type="Proteomes" id="UP000054302"/>
    </source>
</evidence>
<dbReference type="InterPro" id="IPR001138">
    <property type="entry name" value="Zn2Cys6_DnaBD"/>
</dbReference>
<dbReference type="OMA" id="HRTAVAC"/>
<dbReference type="GO" id="GO:0008270">
    <property type="term" value="F:zinc ion binding"/>
    <property type="evidence" value="ECO:0007669"/>
    <property type="project" value="InterPro"/>
</dbReference>
<dbReference type="PANTHER" id="PTHR31668">
    <property type="entry name" value="GLUCOSE TRANSPORT TRANSCRIPTION REGULATOR RGT1-RELATED-RELATED"/>
    <property type="match status" value="1"/>
</dbReference>
<sequence length="377" mass="41470">MPGLVQQEIPSPISPTMSEGPPLSPTDKKRNKLGYHRTAVACGHCRRRKIRCIPAFDDNSGRCQNCIRLKKDCQFFPVDQQTPPSGAKRLRKPNEGFLNESEASVSSSPAGGILRSSSFDRLDQSEDPLDTPPLSRGSPGFQYQQIARSFSGHAIDYPHSYDVGHPQQVSQAEYLTSPYSNQSIRSYGMEQTNSQYFSQYATPTQGQYPAAFSPASLSSSGPALSQESSYPYPSTAPNGYQWGQGQSLPHQTSRSLSIGESEGSQGFAPAYRTHTYPSLDRRSVSDMQHHSSTVPTFHRMSTEGQVAPMAAPYRDPASYQSMQGWHNPGMSDPGQGIGIYQPQWYSQQGLGDLREEEDMSALMSAQGRRPHGQHKPG</sequence>
<dbReference type="PANTHER" id="PTHR31668:SF26">
    <property type="entry name" value="GLUCOSE TRANSPORT TRANSCRIPTION REGULATOR RGT1-RELATED"/>
    <property type="match status" value="1"/>
</dbReference>
<dbReference type="GO" id="GO:0003677">
    <property type="term" value="F:DNA binding"/>
    <property type="evidence" value="ECO:0007669"/>
    <property type="project" value="UniProtKB-KW"/>
</dbReference>
<feature type="compositionally biased region" description="Low complexity" evidence="6">
    <location>
        <begin position="212"/>
        <end position="229"/>
    </location>
</feature>
<dbReference type="OrthoDB" id="4150019at2759"/>
<dbReference type="STRING" id="212818.A0A0D1WPZ7"/>
<dbReference type="CDD" id="cd00067">
    <property type="entry name" value="GAL4"/>
    <property type="match status" value="1"/>
</dbReference>
<feature type="domain" description="Zn(2)-C6 fungal-type" evidence="7">
    <location>
        <begin position="41"/>
        <end position="75"/>
    </location>
</feature>
<dbReference type="SMART" id="SM00066">
    <property type="entry name" value="GAL4"/>
    <property type="match status" value="1"/>
</dbReference>
<dbReference type="EMBL" id="KN847523">
    <property type="protein sequence ID" value="KIV91115.1"/>
    <property type="molecule type" value="Genomic_DNA"/>
</dbReference>
<dbReference type="RefSeq" id="XP_016222689.1">
    <property type="nucleotide sequence ID" value="XM_016370396.1"/>
</dbReference>
<evidence type="ECO:0000313" key="8">
    <source>
        <dbReference type="EMBL" id="KIV91115.1"/>
    </source>
</evidence>
<dbReference type="Pfam" id="PF00172">
    <property type="entry name" value="Zn_clus"/>
    <property type="match status" value="1"/>
</dbReference>
<keyword evidence="9" id="KW-1185">Reference proteome</keyword>
<keyword evidence="3" id="KW-0238">DNA-binding</keyword>
<dbReference type="VEuPathDB" id="FungiDB:PV10_05691"/>
<feature type="region of interest" description="Disordered" evidence="6">
    <location>
        <begin position="1"/>
        <end position="32"/>
    </location>
</feature>
<keyword evidence="4" id="KW-0804">Transcription</keyword>
<keyword evidence="2" id="KW-0805">Transcription regulation</keyword>
<protein>
    <recommendedName>
        <fullName evidence="7">Zn(2)-C6 fungal-type domain-containing protein</fullName>
    </recommendedName>
</protein>
<evidence type="ECO:0000256" key="2">
    <source>
        <dbReference type="ARBA" id="ARBA00023015"/>
    </source>
</evidence>
<dbReference type="Proteomes" id="UP000054302">
    <property type="component" value="Unassembled WGS sequence"/>
</dbReference>
<reference evidence="8 9" key="1">
    <citation type="submission" date="2015-01" db="EMBL/GenBank/DDBJ databases">
        <title>The Genome Sequence of Exophiala mesophila CBS40295.</title>
        <authorList>
            <consortium name="The Broad Institute Genomics Platform"/>
            <person name="Cuomo C."/>
            <person name="de Hoog S."/>
            <person name="Gorbushina A."/>
            <person name="Stielow B."/>
            <person name="Teixiera M."/>
            <person name="Abouelleil A."/>
            <person name="Chapman S.B."/>
            <person name="Priest M."/>
            <person name="Young S.K."/>
            <person name="Wortman J."/>
            <person name="Nusbaum C."/>
            <person name="Birren B."/>
        </authorList>
    </citation>
    <scope>NUCLEOTIDE SEQUENCE [LARGE SCALE GENOMIC DNA]</scope>
    <source>
        <strain evidence="8 9">CBS 40295</strain>
    </source>
</reference>
<dbReference type="HOGENOM" id="CLU_030994_1_1_1"/>
<evidence type="ECO:0000256" key="1">
    <source>
        <dbReference type="ARBA" id="ARBA00022723"/>
    </source>
</evidence>
<dbReference type="GO" id="GO:0000981">
    <property type="term" value="F:DNA-binding transcription factor activity, RNA polymerase II-specific"/>
    <property type="evidence" value="ECO:0007669"/>
    <property type="project" value="InterPro"/>
</dbReference>
<evidence type="ECO:0000256" key="6">
    <source>
        <dbReference type="SAM" id="MobiDB-lite"/>
    </source>
</evidence>
<dbReference type="InterPro" id="IPR036864">
    <property type="entry name" value="Zn2-C6_fun-type_DNA-bd_sf"/>
</dbReference>
<dbReference type="AlphaFoldDB" id="A0A0D1WPZ7"/>
<dbReference type="PROSITE" id="PS50048">
    <property type="entry name" value="ZN2_CY6_FUNGAL_2"/>
    <property type="match status" value="1"/>
</dbReference>
<name>A0A0D1WPZ7_EXOME</name>
<gene>
    <name evidence="8" type="ORF">PV10_05691</name>
</gene>
<feature type="compositionally biased region" description="Polar residues" evidence="6">
    <location>
        <begin position="231"/>
        <end position="264"/>
    </location>
</feature>
<evidence type="ECO:0000256" key="3">
    <source>
        <dbReference type="ARBA" id="ARBA00023125"/>
    </source>
</evidence>
<proteinExistence type="predicted"/>
<dbReference type="GeneID" id="27323536"/>
<evidence type="ECO:0000256" key="4">
    <source>
        <dbReference type="ARBA" id="ARBA00023163"/>
    </source>
</evidence>
<dbReference type="Gene3D" id="4.10.240.10">
    <property type="entry name" value="Zn(2)-C6 fungal-type DNA-binding domain"/>
    <property type="match status" value="1"/>
</dbReference>
<dbReference type="InterPro" id="IPR050797">
    <property type="entry name" value="Carb_Metab_Trans_Reg"/>
</dbReference>
<evidence type="ECO:0000259" key="7">
    <source>
        <dbReference type="PROSITE" id="PS50048"/>
    </source>
</evidence>
<keyword evidence="1" id="KW-0479">Metal-binding</keyword>
<dbReference type="SUPFAM" id="SSF57701">
    <property type="entry name" value="Zn2/Cys6 DNA-binding domain"/>
    <property type="match status" value="1"/>
</dbReference>
<feature type="compositionally biased region" description="Basic residues" evidence="6">
    <location>
        <begin position="368"/>
        <end position="377"/>
    </location>
</feature>
<feature type="region of interest" description="Disordered" evidence="6">
    <location>
        <begin position="212"/>
        <end position="269"/>
    </location>
</feature>
<accession>A0A0D1WPZ7</accession>
<dbReference type="PROSITE" id="PS00463">
    <property type="entry name" value="ZN2_CY6_FUNGAL_1"/>
    <property type="match status" value="1"/>
</dbReference>
<evidence type="ECO:0000256" key="5">
    <source>
        <dbReference type="ARBA" id="ARBA00023242"/>
    </source>
</evidence>